<dbReference type="Proteomes" id="UP000629098">
    <property type="component" value="Unassembled WGS sequence"/>
</dbReference>
<dbReference type="GO" id="GO:0006355">
    <property type="term" value="P:regulation of DNA-templated transcription"/>
    <property type="evidence" value="ECO:0007669"/>
    <property type="project" value="InterPro"/>
</dbReference>
<proteinExistence type="predicted"/>
<dbReference type="InterPro" id="IPR013321">
    <property type="entry name" value="Arc_rbn_hlx_hlx"/>
</dbReference>
<keyword evidence="2" id="KW-1185">Reference proteome</keyword>
<comment type="caution">
    <text evidence="1">The sequence shown here is derived from an EMBL/GenBank/DDBJ whole genome shotgun (WGS) entry which is preliminary data.</text>
</comment>
<dbReference type="RefSeq" id="WP_190825341.1">
    <property type="nucleotide sequence ID" value="NZ_CAWPPI010000013.1"/>
</dbReference>
<gene>
    <name evidence="1" type="ORF">ICL16_02625</name>
</gene>
<dbReference type="EMBL" id="JACXAE010000013">
    <property type="protein sequence ID" value="MBD2771045.1"/>
    <property type="molecule type" value="Genomic_DNA"/>
</dbReference>
<evidence type="ECO:0000313" key="1">
    <source>
        <dbReference type="EMBL" id="MBD2771045.1"/>
    </source>
</evidence>
<sequence>MTAKRERTFIQIQIDPGVKSKFTSKVEQEGKKITDVILRMIEDYIDETEKVDLVDLKQRVEALENALKENNSRLVGESRA</sequence>
<dbReference type="Gene3D" id="1.10.1220.10">
    <property type="entry name" value="Met repressor-like"/>
    <property type="match status" value="1"/>
</dbReference>
<evidence type="ECO:0000313" key="2">
    <source>
        <dbReference type="Proteomes" id="UP000629098"/>
    </source>
</evidence>
<accession>A0A8J7C9K5</accession>
<reference evidence="1" key="1">
    <citation type="submission" date="2020-09" db="EMBL/GenBank/DDBJ databases">
        <title>Iningainema tapete sp. nov. (Scytonemataceae, Cyanobacteria) from greenhouses in central Florida (USA) produces two types of nodularin with biosynthetic potential for microcystin-LR and anabaenopeptins.</title>
        <authorList>
            <person name="Berthold D.E."/>
            <person name="Lefler F.W."/>
            <person name="Huang I.-S."/>
            <person name="Abdulla H."/>
            <person name="Zimba P.V."/>
            <person name="Laughinghouse H.D. IV."/>
        </authorList>
    </citation>
    <scope>NUCLEOTIDE SEQUENCE</scope>
    <source>
        <strain evidence="1">BLCCT55</strain>
    </source>
</reference>
<dbReference type="AlphaFoldDB" id="A0A8J7C9K5"/>
<name>A0A8J7C9K5_9CYAN</name>
<protein>
    <submittedName>
        <fullName evidence="1">Uncharacterized protein</fullName>
    </submittedName>
</protein>
<organism evidence="1 2">
    <name type="scientific">Iningainema tapete BLCC-T55</name>
    <dbReference type="NCBI Taxonomy" id="2748662"/>
    <lineage>
        <taxon>Bacteria</taxon>
        <taxon>Bacillati</taxon>
        <taxon>Cyanobacteriota</taxon>
        <taxon>Cyanophyceae</taxon>
        <taxon>Nostocales</taxon>
        <taxon>Scytonemataceae</taxon>
        <taxon>Iningainema tapete</taxon>
    </lineage>
</organism>